<organism evidence="3 4">
    <name type="scientific">Durio zibethinus</name>
    <name type="common">Durian</name>
    <dbReference type="NCBI Taxonomy" id="66656"/>
    <lineage>
        <taxon>Eukaryota</taxon>
        <taxon>Viridiplantae</taxon>
        <taxon>Streptophyta</taxon>
        <taxon>Embryophyta</taxon>
        <taxon>Tracheophyta</taxon>
        <taxon>Spermatophyta</taxon>
        <taxon>Magnoliopsida</taxon>
        <taxon>eudicotyledons</taxon>
        <taxon>Gunneridae</taxon>
        <taxon>Pentapetalae</taxon>
        <taxon>rosids</taxon>
        <taxon>malvids</taxon>
        <taxon>Malvales</taxon>
        <taxon>Malvaceae</taxon>
        <taxon>Helicteroideae</taxon>
        <taxon>Durio</taxon>
    </lineage>
</organism>
<dbReference type="PANTHER" id="PTHR34778">
    <property type="entry name" value="OS02G0580700 PROTEIN"/>
    <property type="match status" value="1"/>
</dbReference>
<dbReference type="Proteomes" id="UP000515121">
    <property type="component" value="Unplaced"/>
</dbReference>
<feature type="compositionally biased region" description="Polar residues" evidence="2">
    <location>
        <begin position="119"/>
        <end position="143"/>
    </location>
</feature>
<accession>A0A6P5YIZ7</accession>
<gene>
    <name evidence="4" type="primary">LOC111292287</name>
</gene>
<keyword evidence="3" id="KW-1185">Reference proteome</keyword>
<name>A0A6P5YIZ7_DURZI</name>
<dbReference type="KEGG" id="dzi:111292287"/>
<evidence type="ECO:0000256" key="2">
    <source>
        <dbReference type="SAM" id="MobiDB-lite"/>
    </source>
</evidence>
<feature type="region of interest" description="Disordered" evidence="2">
    <location>
        <begin position="557"/>
        <end position="581"/>
    </location>
</feature>
<dbReference type="AlphaFoldDB" id="A0A6P5YIZ7"/>
<reference evidence="4" key="1">
    <citation type="submission" date="2025-08" db="UniProtKB">
        <authorList>
            <consortium name="RefSeq"/>
        </authorList>
    </citation>
    <scope>IDENTIFICATION</scope>
    <source>
        <tissue evidence="4">Fruit stalk</tissue>
    </source>
</reference>
<evidence type="ECO:0000256" key="1">
    <source>
        <dbReference type="SAM" id="Coils"/>
    </source>
</evidence>
<proteinExistence type="predicted"/>
<evidence type="ECO:0000313" key="4">
    <source>
        <dbReference type="RefSeq" id="XP_022740317.1"/>
    </source>
</evidence>
<dbReference type="RefSeq" id="XP_022740317.1">
    <property type="nucleotide sequence ID" value="XM_022884582.1"/>
</dbReference>
<dbReference type="PANTHER" id="PTHR34778:SF6">
    <property type="entry name" value="SHUGOSHIN C-TERMINAL DOMAIN-CONTAINING PROTEIN"/>
    <property type="match status" value="1"/>
</dbReference>
<feature type="coiled-coil region" evidence="1">
    <location>
        <begin position="79"/>
        <end position="113"/>
    </location>
</feature>
<dbReference type="OrthoDB" id="657513at2759"/>
<keyword evidence="1" id="KW-0175">Coiled coil</keyword>
<dbReference type="GeneID" id="111292287"/>
<protein>
    <submittedName>
        <fullName evidence="4">Uncharacterized protein LOC111292287 isoform X1</fullName>
    </submittedName>
</protein>
<evidence type="ECO:0000313" key="3">
    <source>
        <dbReference type="Proteomes" id="UP000515121"/>
    </source>
</evidence>
<feature type="region of interest" description="Disordered" evidence="2">
    <location>
        <begin position="113"/>
        <end position="143"/>
    </location>
</feature>
<sequence length="599" mass="66520">MGDSDKTVALKLAYAQIILNTAKEAAARVMVSEKKAASFQHQLNCSKEESLGVLLRLKHMIDAKTIEAETTSFYQKRKIDELEAQLHEAEDIITDLRVELNCLEDKLERAKNTEVKPLNGQTPSEDASSLQDPTLEPTVQSPLNSASGYLTVAESDMRNYLLNQGYSHSRCCNSAKQIDQPNVSHVESYCSHNSDLATVLMANKKPELYRNGCTQRISALQRNFLDGKLTPGGLDGQHSLLRKQFSMETSAEDERQYTGYSPKIKNLKTMVFSGETKKSVKVCTIRRKRKTRFSRIKAGSRRFRPSQHMTRQSSSVLSSCRNYIINRNVKSCAGTCTVYSIGNMDTTKNSRELEEELQNKSSCHEDVVAGYNGKRNGKVKGSNDIATSFQSLLDHLTEPCQPSLALSCSKTSNSVCFNVESNEDKLKTADTENKIKALARLDPGLALIKCNVDPSLRSKNVTASVKALNNSRFAPSAADNDIKLGDESVLVRQEVNSGKISTLPSSEMSSTMVNGSIVHSALDGSKASNVTKESSTKVDNVNDRRFKYTFQRKRKKESLCDQDVKTSEESNLKRRAGEKENRLQETANCNLVNETSRDS</sequence>